<accession>A0A8J3E8N1</accession>
<dbReference type="InterPro" id="IPR036844">
    <property type="entry name" value="Hint_dom_sf"/>
</dbReference>
<name>A0A8J3E8N1_9GAMM</name>
<protein>
    <recommendedName>
        <fullName evidence="4">Intein C-terminal splicing domain-containing protein</fullName>
    </recommendedName>
</protein>
<feature type="signal peptide" evidence="1">
    <location>
        <begin position="1"/>
        <end position="24"/>
    </location>
</feature>
<evidence type="ECO:0000256" key="1">
    <source>
        <dbReference type="SAM" id="SignalP"/>
    </source>
</evidence>
<evidence type="ECO:0008006" key="4">
    <source>
        <dbReference type="Google" id="ProtNLM"/>
    </source>
</evidence>
<evidence type="ECO:0000313" key="2">
    <source>
        <dbReference type="EMBL" id="GGF96684.1"/>
    </source>
</evidence>
<keyword evidence="3" id="KW-1185">Reference proteome</keyword>
<dbReference type="Proteomes" id="UP000636949">
    <property type="component" value="Unassembled WGS sequence"/>
</dbReference>
<dbReference type="Gene3D" id="2.170.16.10">
    <property type="entry name" value="Hedgehog/Intein (Hint) domain"/>
    <property type="match status" value="1"/>
</dbReference>
<reference evidence="2" key="1">
    <citation type="journal article" date="2014" name="Int. J. Syst. Evol. Microbiol.">
        <title>Complete genome sequence of Corynebacterium casei LMG S-19264T (=DSM 44701T), isolated from a smear-ripened cheese.</title>
        <authorList>
            <consortium name="US DOE Joint Genome Institute (JGI-PGF)"/>
            <person name="Walter F."/>
            <person name="Albersmeier A."/>
            <person name="Kalinowski J."/>
            <person name="Ruckert C."/>
        </authorList>
    </citation>
    <scope>NUCLEOTIDE SEQUENCE</scope>
    <source>
        <strain evidence="2">CGMCC 1.15758</strain>
    </source>
</reference>
<gene>
    <name evidence="2" type="ORF">GCM10010995_12420</name>
</gene>
<dbReference type="OrthoDB" id="9815414at2"/>
<feature type="chain" id="PRO_5035253628" description="Intein C-terminal splicing domain-containing protein" evidence="1">
    <location>
        <begin position="25"/>
        <end position="403"/>
    </location>
</feature>
<dbReference type="EMBL" id="BMJS01000011">
    <property type="protein sequence ID" value="GGF96684.1"/>
    <property type="molecule type" value="Genomic_DNA"/>
</dbReference>
<organism evidence="2 3">
    <name type="scientific">Cysteiniphilum litorale</name>
    <dbReference type="NCBI Taxonomy" id="2056700"/>
    <lineage>
        <taxon>Bacteria</taxon>
        <taxon>Pseudomonadati</taxon>
        <taxon>Pseudomonadota</taxon>
        <taxon>Gammaproteobacteria</taxon>
        <taxon>Thiotrichales</taxon>
        <taxon>Fastidiosibacteraceae</taxon>
        <taxon>Cysteiniphilum</taxon>
    </lineage>
</organism>
<evidence type="ECO:0000313" key="3">
    <source>
        <dbReference type="Proteomes" id="UP000636949"/>
    </source>
</evidence>
<reference evidence="2" key="2">
    <citation type="submission" date="2020-09" db="EMBL/GenBank/DDBJ databases">
        <authorList>
            <person name="Sun Q."/>
            <person name="Zhou Y."/>
        </authorList>
    </citation>
    <scope>NUCLEOTIDE SEQUENCE</scope>
    <source>
        <strain evidence="2">CGMCC 1.15758</strain>
    </source>
</reference>
<dbReference type="RefSeq" id="WP_117002448.1">
    <property type="nucleotide sequence ID" value="NZ_BMJS01000011.1"/>
</dbReference>
<proteinExistence type="predicted"/>
<dbReference type="Pfam" id="PF07591">
    <property type="entry name" value="PT-HINT"/>
    <property type="match status" value="1"/>
</dbReference>
<dbReference type="SUPFAM" id="SSF51294">
    <property type="entry name" value="Hedgehog/intein (Hint) domain"/>
    <property type="match status" value="1"/>
</dbReference>
<keyword evidence="1" id="KW-0732">Signal</keyword>
<dbReference type="AlphaFoldDB" id="A0A8J3E8N1"/>
<sequence>MYYYPKLFCSFLLFGLLISRLSLAASAQVTNYDLISITPKTCQQVTLNYIDQIDGQSYPAEIKLLRPIKWLEENDIDQVEKRSIFSLPEFGIDQVEVTVTDITDTKVVTKGTDWHKEKAKTVIGTFKRYAQDVRTYTFIDENGNVEKINATPNHPFYVINKQTYIAIDDITTNDNLISQSGNIVKLICEKDQMVSCGEHINKDGRPVVVYNLEVYMKHVYYVSKSDVLVHNPCLSASGRSFDVDAHNGLFGGQGLNVLRSSTVPEQMYKEPYYDMFHGSGVENETFGPITADDPNAYGEINYKMVMLRAGRVISQHPSIDCIVLISCYAAKIALPQTLADGFHIPVYASTEAVYAARDPLYPDLLALGDKTVGWRKFMPGATSSQPIGQQPSLITRIRDALPN</sequence>
<comment type="caution">
    <text evidence="2">The sequence shown here is derived from an EMBL/GenBank/DDBJ whole genome shotgun (WGS) entry which is preliminary data.</text>
</comment>